<evidence type="ECO:0000313" key="2">
    <source>
        <dbReference type="Proteomes" id="UP000219281"/>
    </source>
</evidence>
<dbReference type="EMBL" id="OCMT01000003">
    <property type="protein sequence ID" value="SOD18786.1"/>
    <property type="molecule type" value="Genomic_DNA"/>
</dbReference>
<evidence type="ECO:0000313" key="1">
    <source>
        <dbReference type="EMBL" id="SOD18786.1"/>
    </source>
</evidence>
<protein>
    <submittedName>
        <fullName evidence="1">Uncharacterized protein</fullName>
    </submittedName>
</protein>
<sequence>MTVKSLKDEDKLPLTEIVKLVHKKMDDILRVVDALNLGRTEVKSDGVYRTFNNGNMVRVAVGDFRRKRISSKKIKLF</sequence>
<dbReference type="Proteomes" id="UP000219281">
    <property type="component" value="Unassembled WGS sequence"/>
</dbReference>
<accession>A0A286AA46</accession>
<dbReference type="AlphaFoldDB" id="A0A286AA46"/>
<keyword evidence="2" id="KW-1185">Reference proteome</keyword>
<reference evidence="2" key="1">
    <citation type="submission" date="2017-09" db="EMBL/GenBank/DDBJ databases">
        <authorList>
            <person name="Varghese N."/>
            <person name="Submissions S."/>
        </authorList>
    </citation>
    <scope>NUCLEOTIDE SEQUENCE [LARGE SCALE GENOMIC DNA]</scope>
    <source>
        <strain evidence="2">CGMCC 1.12803</strain>
    </source>
</reference>
<name>A0A286AA46_9SPHI</name>
<dbReference type="OrthoDB" id="770710at2"/>
<proteinExistence type="predicted"/>
<organism evidence="1 2">
    <name type="scientific">Pedobacter xixiisoli</name>
    <dbReference type="NCBI Taxonomy" id="1476464"/>
    <lineage>
        <taxon>Bacteria</taxon>
        <taxon>Pseudomonadati</taxon>
        <taxon>Bacteroidota</taxon>
        <taxon>Sphingobacteriia</taxon>
        <taxon>Sphingobacteriales</taxon>
        <taxon>Sphingobacteriaceae</taxon>
        <taxon>Pedobacter</taxon>
    </lineage>
</organism>
<gene>
    <name evidence="1" type="ORF">SAMN06297358_3185</name>
</gene>
<dbReference type="RefSeq" id="WP_097132988.1">
    <property type="nucleotide sequence ID" value="NZ_OCMT01000003.1"/>
</dbReference>